<name>A0A1I7ZVJ6_9BILA</name>
<evidence type="ECO:0000256" key="1">
    <source>
        <dbReference type="SAM" id="MobiDB-lite"/>
    </source>
</evidence>
<dbReference type="Proteomes" id="UP000095287">
    <property type="component" value="Unplaced"/>
</dbReference>
<dbReference type="WBParaSite" id="L893_g30032.t1">
    <property type="protein sequence ID" value="L893_g30032.t1"/>
    <property type="gene ID" value="L893_g30032"/>
</dbReference>
<dbReference type="InterPro" id="IPR017956">
    <property type="entry name" value="AT_hook_DNA-bd_motif"/>
</dbReference>
<evidence type="ECO:0000313" key="2">
    <source>
        <dbReference type="Proteomes" id="UP000095287"/>
    </source>
</evidence>
<feature type="region of interest" description="Disordered" evidence="1">
    <location>
        <begin position="55"/>
        <end position="80"/>
    </location>
</feature>
<proteinExistence type="predicted"/>
<feature type="compositionally biased region" description="Low complexity" evidence="1">
    <location>
        <begin position="105"/>
        <end position="124"/>
    </location>
</feature>
<keyword evidence="2" id="KW-1185">Reference proteome</keyword>
<dbReference type="AlphaFoldDB" id="A0A1I7ZVJ6"/>
<feature type="compositionally biased region" description="Pro residues" evidence="1">
    <location>
        <begin position="67"/>
        <end position="78"/>
    </location>
</feature>
<feature type="compositionally biased region" description="Basic residues" evidence="1">
    <location>
        <begin position="184"/>
        <end position="198"/>
    </location>
</feature>
<sequence length="198" mass="21697">MGSNQGRGNYPNVPPPVYPQTMQTPSLGLVTATDVFYHALGAGFPVTILINQPTMPSIQPTTQPGTPVQPNPLTPVPPSRFDTEQLVRWHTYQLEFLRREQEAQAQLEQQQQQQAAPHGEQDQQVSACNVPPKEPPVSRPRGRPRGSRGSRAMKSRSATEDSGIGLRTARQNTLADPLEAPAPKRGRGRGRGRPRTTS</sequence>
<dbReference type="PRINTS" id="PR00929">
    <property type="entry name" value="ATHOOK"/>
</dbReference>
<dbReference type="GO" id="GO:0003677">
    <property type="term" value="F:DNA binding"/>
    <property type="evidence" value="ECO:0007669"/>
    <property type="project" value="InterPro"/>
</dbReference>
<reference evidence="3" key="1">
    <citation type="submission" date="2016-11" db="UniProtKB">
        <authorList>
            <consortium name="WormBaseParasite"/>
        </authorList>
    </citation>
    <scope>IDENTIFICATION</scope>
</reference>
<accession>A0A1I7ZVJ6</accession>
<feature type="region of interest" description="Disordered" evidence="1">
    <location>
        <begin position="105"/>
        <end position="198"/>
    </location>
</feature>
<organism evidence="2 3">
    <name type="scientific">Steinernema glaseri</name>
    <dbReference type="NCBI Taxonomy" id="37863"/>
    <lineage>
        <taxon>Eukaryota</taxon>
        <taxon>Metazoa</taxon>
        <taxon>Ecdysozoa</taxon>
        <taxon>Nematoda</taxon>
        <taxon>Chromadorea</taxon>
        <taxon>Rhabditida</taxon>
        <taxon>Tylenchina</taxon>
        <taxon>Panagrolaimomorpha</taxon>
        <taxon>Strongyloidoidea</taxon>
        <taxon>Steinernematidae</taxon>
        <taxon>Steinernema</taxon>
    </lineage>
</organism>
<protein>
    <submittedName>
        <fullName evidence="3">DAZ-associated protein 2</fullName>
    </submittedName>
</protein>
<evidence type="ECO:0000313" key="3">
    <source>
        <dbReference type="WBParaSite" id="L893_g30032.t1"/>
    </source>
</evidence>
<feature type="compositionally biased region" description="Basic residues" evidence="1">
    <location>
        <begin position="140"/>
        <end position="154"/>
    </location>
</feature>